<feature type="chain" id="PRO_5036239731" description="Secreted RxLR effector peptide protein" evidence="1">
    <location>
        <begin position="20"/>
        <end position="134"/>
    </location>
</feature>
<gene>
    <name evidence="2" type="ORF">GN244_ATG01937</name>
    <name evidence="3" type="ORF">GN958_ATG10921</name>
</gene>
<keyword evidence="1" id="KW-0732">Signal</keyword>
<proteinExistence type="predicted"/>
<dbReference type="AlphaFoldDB" id="A0A833T3G1"/>
<protein>
    <recommendedName>
        <fullName evidence="5">Secreted RxLR effector peptide protein</fullName>
    </recommendedName>
</protein>
<dbReference type="Proteomes" id="UP000704712">
    <property type="component" value="Unassembled WGS sequence"/>
</dbReference>
<evidence type="ECO:0000256" key="1">
    <source>
        <dbReference type="SAM" id="SignalP"/>
    </source>
</evidence>
<sequence>MKNLRYLYLVAISTTISLAGSNTAETHPVAHDPELYRTYSRNEQYCSGCNKDTSLVLDDVQWTPIGNKEGTLNNWHGKQWDTYICSRRWLRDGNFELIYVQDGVTYEIHATWSGIEDMKSLTEPQCSSAKTEFW</sequence>
<evidence type="ECO:0000313" key="4">
    <source>
        <dbReference type="Proteomes" id="UP000602510"/>
    </source>
</evidence>
<dbReference type="Proteomes" id="UP000602510">
    <property type="component" value="Unassembled WGS sequence"/>
</dbReference>
<evidence type="ECO:0000313" key="3">
    <source>
        <dbReference type="EMBL" id="KAF4139932.1"/>
    </source>
</evidence>
<dbReference type="EMBL" id="WSZM01000041">
    <property type="protein sequence ID" value="KAF4045763.1"/>
    <property type="molecule type" value="Genomic_DNA"/>
</dbReference>
<feature type="signal peptide" evidence="1">
    <location>
        <begin position="1"/>
        <end position="19"/>
    </location>
</feature>
<evidence type="ECO:0008006" key="5">
    <source>
        <dbReference type="Google" id="ProtNLM"/>
    </source>
</evidence>
<dbReference type="EMBL" id="JAACNO010001536">
    <property type="protein sequence ID" value="KAF4139932.1"/>
    <property type="molecule type" value="Genomic_DNA"/>
</dbReference>
<organism evidence="2 4">
    <name type="scientific">Phytophthora infestans</name>
    <name type="common">Potato late blight agent</name>
    <name type="synonym">Botrytis infestans</name>
    <dbReference type="NCBI Taxonomy" id="4787"/>
    <lineage>
        <taxon>Eukaryota</taxon>
        <taxon>Sar</taxon>
        <taxon>Stramenopiles</taxon>
        <taxon>Oomycota</taxon>
        <taxon>Peronosporomycetes</taxon>
        <taxon>Peronosporales</taxon>
        <taxon>Peronosporaceae</taxon>
        <taxon>Phytophthora</taxon>
    </lineage>
</organism>
<comment type="caution">
    <text evidence="2">The sequence shown here is derived from an EMBL/GenBank/DDBJ whole genome shotgun (WGS) entry which is preliminary data.</text>
</comment>
<reference evidence="2" key="1">
    <citation type="submission" date="2020-04" db="EMBL/GenBank/DDBJ databases">
        <title>Hybrid Assembly of Korean Phytophthora infestans isolates.</title>
        <authorList>
            <person name="Prokchorchik M."/>
            <person name="Lee Y."/>
            <person name="Seo J."/>
            <person name="Cho J.-H."/>
            <person name="Park Y.-E."/>
            <person name="Jang D.-C."/>
            <person name="Im J.-S."/>
            <person name="Choi J.-G."/>
            <person name="Park H.-J."/>
            <person name="Lee G.-B."/>
            <person name="Lee Y.-G."/>
            <person name="Hong S.-Y."/>
            <person name="Cho K."/>
            <person name="Sohn K.H."/>
        </authorList>
    </citation>
    <scope>NUCLEOTIDE SEQUENCE</scope>
    <source>
        <strain evidence="2">KR_1_A1</strain>
        <strain evidence="3">KR_2_A2</strain>
    </source>
</reference>
<name>A0A833T3G1_PHYIN</name>
<keyword evidence="4" id="KW-1185">Reference proteome</keyword>
<accession>A0A833T3G1</accession>
<evidence type="ECO:0000313" key="2">
    <source>
        <dbReference type="EMBL" id="KAF4045763.1"/>
    </source>
</evidence>